<dbReference type="PROSITE" id="PS51257">
    <property type="entry name" value="PROKAR_LIPOPROTEIN"/>
    <property type="match status" value="1"/>
</dbReference>
<evidence type="ECO:0000313" key="1">
    <source>
        <dbReference type="EMBL" id="MCH7399571.1"/>
    </source>
</evidence>
<protein>
    <submittedName>
        <fullName evidence="1">Surface layer protein</fullName>
    </submittedName>
</protein>
<organism evidence="1 2">
    <name type="scientific">Belliella calami</name>
    <dbReference type="NCBI Taxonomy" id="2923436"/>
    <lineage>
        <taxon>Bacteria</taxon>
        <taxon>Pseudomonadati</taxon>
        <taxon>Bacteroidota</taxon>
        <taxon>Cytophagia</taxon>
        <taxon>Cytophagales</taxon>
        <taxon>Cyclobacteriaceae</taxon>
        <taxon>Belliella</taxon>
    </lineage>
</organism>
<dbReference type="Proteomes" id="UP001165488">
    <property type="component" value="Unassembled WGS sequence"/>
</dbReference>
<dbReference type="InterPro" id="IPR015943">
    <property type="entry name" value="WD40/YVTN_repeat-like_dom_sf"/>
</dbReference>
<name>A0ABS9USG6_9BACT</name>
<proteinExistence type="predicted"/>
<dbReference type="EMBL" id="JAKZGS010000017">
    <property type="protein sequence ID" value="MCH7399571.1"/>
    <property type="molecule type" value="Genomic_DNA"/>
</dbReference>
<gene>
    <name evidence="1" type="ORF">MM236_16325</name>
</gene>
<evidence type="ECO:0000313" key="2">
    <source>
        <dbReference type="Proteomes" id="UP001165488"/>
    </source>
</evidence>
<comment type="caution">
    <text evidence="1">The sequence shown here is derived from an EMBL/GenBank/DDBJ whole genome shotgun (WGS) entry which is preliminary data.</text>
</comment>
<dbReference type="InterPro" id="IPR036322">
    <property type="entry name" value="WD40_repeat_dom_sf"/>
</dbReference>
<sequence>MKNFRLLGYLFALSLFIYSCDSSRDERPLGEYEKGLLIINEGNFSSRDGDISHYNFNTGDVQQNIFEKVNNRPFAGLVQDVVEFEDYYYLVSNTGKVEIVNKNTFQSLGSVGGNTVDDNDPELNIPRSAIVADNKIYIADWGPYDATFANPKSYVAIVNNLSGGDVFKKSRTSSRPENFHKINNDLLIVCSAARKIDVMRIGIDTVNRSIDVEGTPVRFIEHDNKLLLFSRSSSGIFFHEINKTDYSITNSTEINISNTTSKLTLGENGEAYIITSTGWPDYNDAVSKISITSGQVLDASFYEGNGFYGIGFDNFDKNIYLSENNGFQGSGTAIVINQSGAEVKTIPTGVGPSGFIFRR</sequence>
<keyword evidence="2" id="KW-1185">Reference proteome</keyword>
<dbReference type="RefSeq" id="WP_241276065.1">
    <property type="nucleotide sequence ID" value="NZ_JAKZGS010000017.1"/>
</dbReference>
<dbReference type="SUPFAM" id="SSF50978">
    <property type="entry name" value="WD40 repeat-like"/>
    <property type="match status" value="1"/>
</dbReference>
<reference evidence="1" key="1">
    <citation type="submission" date="2022-03" db="EMBL/GenBank/DDBJ databases">
        <title>De novo assembled genomes of Belliella spp. (Cyclobacteriaceae) strains.</title>
        <authorList>
            <person name="Szabo A."/>
            <person name="Korponai K."/>
            <person name="Felfoldi T."/>
        </authorList>
    </citation>
    <scope>NUCLEOTIDE SEQUENCE</scope>
    <source>
        <strain evidence="1">DSM 107340</strain>
    </source>
</reference>
<accession>A0ABS9USG6</accession>
<dbReference type="Gene3D" id="2.130.10.10">
    <property type="entry name" value="YVTN repeat-like/Quinoprotein amine dehydrogenase"/>
    <property type="match status" value="1"/>
</dbReference>